<dbReference type="InterPro" id="IPR051043">
    <property type="entry name" value="Sulfatase_Mod_Factor_Kinase"/>
</dbReference>
<dbReference type="InterPro" id="IPR042095">
    <property type="entry name" value="SUMF_sf"/>
</dbReference>
<dbReference type="Pfam" id="PF08308">
    <property type="entry name" value="PEGA"/>
    <property type="match status" value="1"/>
</dbReference>
<dbReference type="SUPFAM" id="SSF52129">
    <property type="entry name" value="Caspase-like"/>
    <property type="match status" value="1"/>
</dbReference>
<feature type="domain" description="Caspase family p20" evidence="2">
    <location>
        <begin position="83"/>
        <end position="161"/>
    </location>
</feature>
<dbReference type="GO" id="GO:0006508">
    <property type="term" value="P:proteolysis"/>
    <property type="evidence" value="ECO:0007669"/>
    <property type="project" value="InterPro"/>
</dbReference>
<dbReference type="InterPro" id="IPR005532">
    <property type="entry name" value="SUMF_dom"/>
</dbReference>
<dbReference type="Gene3D" id="3.40.50.1460">
    <property type="match status" value="1"/>
</dbReference>
<sequence>MHSGFSVLPGSRIYFLRLPSRNPVMTFSEIDITATETMHRLPTILIGCLLVFGLAIGALHARDRGVARVIIQDKQGQQVGLYRESHALVIGVAGYDNGWPKLPGARQDIEAVARALRENGFHVETVLDPASGQLQQAFEKFIRRHGRKPENRLLFYFAGHGHTVTPKWGGDPMGYIVPRDAPNPSQDEVGFKDLALPMQRIQEYALGIDAKHALFLFDSCFSGSLFAINRAVSEHISAKTAKPVRQFITAGTDQETVPDKSIFRRQFVAALAGEGDVNEDGYLTGAELGEFLQEKVVNYSRGSQHPQYGKIRNPHLDKGDFVFVLEKEPPLRVAGGPPSADPAMEREFWHTVQSKDSVAMYRAYLKRYPSGHFAPLAEIRIEELMGSQAGNQRPSSRQGMPGPSARDGKKKPPDPPLAPTTGKLIVRSNVSGDRVFIDGKAMGATGPDPHTLAPGEHEIRVEKEGFKTFKEKIHLVAGGEETVRARLEREVPSHDQGFRDRLRDGSQGPEMVSIRGGCFQMGSPDSEAERGSDERRHRVCVEGFALGKTEVTFAEYDRFARATGRRLPRDRGWGRGKRPVIYVSWRDATAYAEWLSGQTGKEYRLPTEAEWEYAARAGTTTPFSTGSCISTSQANYYGNVDYANCGAKGVYRGKTVPAGSLPANPWGLHEIHGNVWEWTCSLYKRNYDGSEKRCTSKGDGGKRVIRGGGWKFTPRYLRSANRDRFGSGEAISLTGFRLARAL</sequence>
<organism evidence="3">
    <name type="scientific">Candidatus Kentrum sp. FW</name>
    <dbReference type="NCBI Taxonomy" id="2126338"/>
    <lineage>
        <taxon>Bacteria</taxon>
        <taxon>Pseudomonadati</taxon>
        <taxon>Pseudomonadota</taxon>
        <taxon>Gammaproteobacteria</taxon>
        <taxon>Candidatus Kentrum</taxon>
    </lineage>
</organism>
<dbReference type="GO" id="GO:0004197">
    <property type="term" value="F:cysteine-type endopeptidase activity"/>
    <property type="evidence" value="ECO:0007669"/>
    <property type="project" value="InterPro"/>
</dbReference>
<dbReference type="Gene3D" id="3.90.1580.10">
    <property type="entry name" value="paralog of FGE (formylglycine-generating enzyme)"/>
    <property type="match status" value="1"/>
</dbReference>
<evidence type="ECO:0000259" key="2">
    <source>
        <dbReference type="PROSITE" id="PS50208"/>
    </source>
</evidence>
<dbReference type="InterPro" id="IPR029030">
    <property type="entry name" value="Caspase-like_dom_sf"/>
</dbReference>
<dbReference type="AlphaFoldDB" id="A0A450TEC2"/>
<dbReference type="InterPro" id="IPR011600">
    <property type="entry name" value="Pept_C14_caspase"/>
</dbReference>
<dbReference type="InterPro" id="IPR016187">
    <property type="entry name" value="CTDL_fold"/>
</dbReference>
<protein>
    <submittedName>
        <fullName evidence="3">Formylglycine-generating enzyme, required for sulfatase activity, contains SUMF1/FGE domain</fullName>
    </submittedName>
</protein>
<gene>
    <name evidence="3" type="ORF">BECKFW1821C_GA0114237_100755</name>
</gene>
<feature type="compositionally biased region" description="Polar residues" evidence="1">
    <location>
        <begin position="388"/>
        <end position="398"/>
    </location>
</feature>
<dbReference type="SUPFAM" id="SSF56436">
    <property type="entry name" value="C-type lectin-like"/>
    <property type="match status" value="1"/>
</dbReference>
<reference evidence="3" key="1">
    <citation type="submission" date="2019-02" db="EMBL/GenBank/DDBJ databases">
        <authorList>
            <person name="Gruber-Vodicka R. H."/>
            <person name="Seah K. B. B."/>
        </authorList>
    </citation>
    <scope>NUCLEOTIDE SEQUENCE</scope>
    <source>
        <strain evidence="3">BECK_BZ131</strain>
    </source>
</reference>
<evidence type="ECO:0000313" key="3">
    <source>
        <dbReference type="EMBL" id="VFJ65367.1"/>
    </source>
</evidence>
<dbReference type="GO" id="GO:0120147">
    <property type="term" value="F:formylglycine-generating oxidase activity"/>
    <property type="evidence" value="ECO:0007669"/>
    <property type="project" value="TreeGrafter"/>
</dbReference>
<dbReference type="EMBL" id="CAADFE010000007">
    <property type="protein sequence ID" value="VFJ65367.1"/>
    <property type="molecule type" value="Genomic_DNA"/>
</dbReference>
<dbReference type="PANTHER" id="PTHR23150">
    <property type="entry name" value="SULFATASE MODIFYING FACTOR 1, 2"/>
    <property type="match status" value="1"/>
</dbReference>
<dbReference type="Pfam" id="PF03781">
    <property type="entry name" value="FGE-sulfatase"/>
    <property type="match status" value="1"/>
</dbReference>
<accession>A0A450TEC2</accession>
<dbReference type="PANTHER" id="PTHR23150:SF35">
    <property type="entry name" value="BLL6746 PROTEIN"/>
    <property type="match status" value="1"/>
</dbReference>
<dbReference type="InterPro" id="IPR001309">
    <property type="entry name" value="Pept_C14_p20"/>
</dbReference>
<feature type="region of interest" description="Disordered" evidence="1">
    <location>
        <begin position="387"/>
        <end position="423"/>
    </location>
</feature>
<dbReference type="Pfam" id="PF00656">
    <property type="entry name" value="Peptidase_C14"/>
    <property type="match status" value="1"/>
</dbReference>
<evidence type="ECO:0000256" key="1">
    <source>
        <dbReference type="SAM" id="MobiDB-lite"/>
    </source>
</evidence>
<name>A0A450TEC2_9GAMM</name>
<proteinExistence type="predicted"/>
<dbReference type="InterPro" id="IPR018247">
    <property type="entry name" value="EF_Hand_1_Ca_BS"/>
</dbReference>
<dbReference type="PROSITE" id="PS00018">
    <property type="entry name" value="EF_HAND_1"/>
    <property type="match status" value="1"/>
</dbReference>
<dbReference type="InterPro" id="IPR013229">
    <property type="entry name" value="PEGA"/>
</dbReference>
<dbReference type="PROSITE" id="PS50208">
    <property type="entry name" value="CASPASE_P20"/>
    <property type="match status" value="1"/>
</dbReference>